<name>A0A9P6FNM3_9FUNG</name>
<protein>
    <submittedName>
        <fullName evidence="2">Uncharacterized protein</fullName>
    </submittedName>
</protein>
<reference evidence="2" key="1">
    <citation type="journal article" date="2020" name="Fungal Divers.">
        <title>Resolving the Mortierellaceae phylogeny through synthesis of multi-gene phylogenetics and phylogenomics.</title>
        <authorList>
            <person name="Vandepol N."/>
            <person name="Liber J."/>
            <person name="Desiro A."/>
            <person name="Na H."/>
            <person name="Kennedy M."/>
            <person name="Barry K."/>
            <person name="Grigoriev I.V."/>
            <person name="Miller A.N."/>
            <person name="O'Donnell K."/>
            <person name="Stajich J.E."/>
            <person name="Bonito G."/>
        </authorList>
    </citation>
    <scope>NUCLEOTIDE SEQUENCE</scope>
    <source>
        <strain evidence="2">KOD1015</strain>
    </source>
</reference>
<accession>A0A9P6FNM3</accession>
<gene>
    <name evidence="2" type="ORF">BGW38_004927</name>
</gene>
<dbReference type="AlphaFoldDB" id="A0A9P6FNM3"/>
<evidence type="ECO:0000256" key="1">
    <source>
        <dbReference type="SAM" id="MobiDB-lite"/>
    </source>
</evidence>
<evidence type="ECO:0000313" key="3">
    <source>
        <dbReference type="Proteomes" id="UP000780801"/>
    </source>
</evidence>
<evidence type="ECO:0000313" key="2">
    <source>
        <dbReference type="EMBL" id="KAF9579003.1"/>
    </source>
</evidence>
<comment type="caution">
    <text evidence="2">The sequence shown here is derived from an EMBL/GenBank/DDBJ whole genome shotgun (WGS) entry which is preliminary data.</text>
</comment>
<organism evidence="2 3">
    <name type="scientific">Lunasporangiospora selenospora</name>
    <dbReference type="NCBI Taxonomy" id="979761"/>
    <lineage>
        <taxon>Eukaryota</taxon>
        <taxon>Fungi</taxon>
        <taxon>Fungi incertae sedis</taxon>
        <taxon>Mucoromycota</taxon>
        <taxon>Mortierellomycotina</taxon>
        <taxon>Mortierellomycetes</taxon>
        <taxon>Mortierellales</taxon>
        <taxon>Mortierellaceae</taxon>
        <taxon>Lunasporangiospora</taxon>
    </lineage>
</organism>
<sequence length="86" mass="9836">MSLKRRRKNRDRGGHFNYLDEEVTARFSDKMLQARALHAQSHTREILDDDHDNDPSNDGNPTAVRVNINVAKVLKAIAWLNPLSTI</sequence>
<dbReference type="Proteomes" id="UP000780801">
    <property type="component" value="Unassembled WGS sequence"/>
</dbReference>
<feature type="region of interest" description="Disordered" evidence="1">
    <location>
        <begin position="41"/>
        <end position="62"/>
    </location>
</feature>
<dbReference type="EMBL" id="JAABOA010003132">
    <property type="protein sequence ID" value="KAF9579003.1"/>
    <property type="molecule type" value="Genomic_DNA"/>
</dbReference>
<proteinExistence type="predicted"/>
<keyword evidence="3" id="KW-1185">Reference proteome</keyword>